<dbReference type="RefSeq" id="WP_209916995.1">
    <property type="nucleotide sequence ID" value="NZ_JAGIOP010000002.1"/>
</dbReference>
<evidence type="ECO:0000313" key="1">
    <source>
        <dbReference type="EMBL" id="MBP2452712.1"/>
    </source>
</evidence>
<proteinExistence type="predicted"/>
<evidence type="ECO:0000313" key="2">
    <source>
        <dbReference type="Proteomes" id="UP000694460"/>
    </source>
</evidence>
<accession>A0ABS4ZT67</accession>
<comment type="caution">
    <text evidence="1">The sequence shown here is derived from an EMBL/GenBank/DDBJ whole genome shotgun (WGS) entry which is preliminary data.</text>
</comment>
<dbReference type="Proteomes" id="UP000694460">
    <property type="component" value="Unassembled WGS sequence"/>
</dbReference>
<keyword evidence="2" id="KW-1185">Reference proteome</keyword>
<sequence>MIEGWIILPDSELFNPSGRPTAKFQVGCAVGKPWTMAVEWLGSYFEDLDPDEILTVEYVISQETPETPCIDIISADFVEVGLNSAWDAFRVLDSKGNELAL</sequence>
<organism evidence="1 2">
    <name type="scientific">Mycolicibacterium lutetiense</name>
    <dbReference type="NCBI Taxonomy" id="1641992"/>
    <lineage>
        <taxon>Bacteria</taxon>
        <taxon>Bacillati</taxon>
        <taxon>Actinomycetota</taxon>
        <taxon>Actinomycetes</taxon>
        <taxon>Mycobacteriales</taxon>
        <taxon>Mycobacteriaceae</taxon>
        <taxon>Mycolicibacterium</taxon>
    </lineage>
</organism>
<name>A0ABS4ZT67_9MYCO</name>
<reference evidence="1 2" key="1">
    <citation type="submission" date="2021-03" db="EMBL/GenBank/DDBJ databases">
        <title>Sequencing the genomes of 1000 actinobacteria strains.</title>
        <authorList>
            <person name="Klenk H.-P."/>
        </authorList>
    </citation>
    <scope>NUCLEOTIDE SEQUENCE [LARGE SCALE GENOMIC DNA]</scope>
    <source>
        <strain evidence="1 2">DSM 46713</strain>
    </source>
</reference>
<dbReference type="EMBL" id="JAGIOP010000002">
    <property type="protein sequence ID" value="MBP2452712.1"/>
    <property type="molecule type" value="Genomic_DNA"/>
</dbReference>
<gene>
    <name evidence="1" type="ORF">JOF57_002625</name>
</gene>
<protein>
    <submittedName>
        <fullName evidence="1">Uncharacterized protein</fullName>
    </submittedName>
</protein>